<dbReference type="PROSITE" id="PS00678">
    <property type="entry name" value="WD_REPEATS_1"/>
    <property type="match status" value="1"/>
</dbReference>
<name>A0ABP0ZTZ0_9ASCO</name>
<dbReference type="Gene3D" id="2.130.10.10">
    <property type="entry name" value="YVTN repeat-like/Quinoprotein amine dehydrogenase"/>
    <property type="match status" value="1"/>
</dbReference>
<sequence>MALSEFEKKRQENIRRNKELLSKLNLDSISTKISREIERKSASPQPTRKRPSRSGAPLRVSKRNKTEVAPPLPARRSRRIAGIQSAEDDPEGYAKHREEEEAKARRKREYEELKRTKLFGDFSLIDLITDKRKGEMLFEDKVRNRVKEEKENEQGEEGEEEEENGAKQSSDEAEEITEQENKVLHLLQSLGDKFSAGDFYEQIKNSKSTQSRSIDAKRSEFEKLRIFPEFDPLEVKLTHNRITSIMFHPSTRDRVVAAGDTNGNVGIWAPDFNSKEPTISIMRPHGRNISKIITPKSHLEKIYTASYDGSIRSLDLNKLTTSEVLSISEEEHGGISDINLVREDPNLLYLSTLEGEFLTHDLRMSSSSKRTKFLRLHDKKIGGFAVNPNNSYQIASASLDRTLRLWDLRKVDRSEYSEYAQQKSPHMYGNYTSRLSVSTVDWNLDNHLVCNGYDDQICIFDYSKPPIITKWSDTYMPDYKPTRNGSSKNDDIELPENLTPVNRIKHNCQTGRWVSILKARWQENPADGVQKFIIGNMKRGMDVYDQNGVLLAHLDDEINAVPAVCSLHPTQNWAVGGSASGKIYLLQ</sequence>
<keyword evidence="6 8" id="KW-0238">DNA-binding</keyword>
<dbReference type="Proteomes" id="UP001497383">
    <property type="component" value="Chromosome 8"/>
</dbReference>
<dbReference type="SMART" id="SM00320">
    <property type="entry name" value="WD40"/>
    <property type="match status" value="4"/>
</dbReference>
<dbReference type="InterPro" id="IPR019775">
    <property type="entry name" value="WD40_repeat_CS"/>
</dbReference>
<evidence type="ECO:0000256" key="6">
    <source>
        <dbReference type="ARBA" id="ARBA00023125"/>
    </source>
</evidence>
<dbReference type="InterPro" id="IPR036322">
    <property type="entry name" value="WD40_repeat_dom_sf"/>
</dbReference>
<dbReference type="InterPro" id="IPR050853">
    <property type="entry name" value="WD_repeat_DNA-damage-binding"/>
</dbReference>
<keyword evidence="5 8" id="KW-0227">DNA damage</keyword>
<evidence type="ECO:0000256" key="8">
    <source>
        <dbReference type="RuleBase" id="RU365004"/>
    </source>
</evidence>
<dbReference type="InterPro" id="IPR001680">
    <property type="entry name" value="WD40_rpt"/>
</dbReference>
<evidence type="ECO:0000313" key="10">
    <source>
        <dbReference type="EMBL" id="CAK9442022.1"/>
    </source>
</evidence>
<comment type="function">
    <text evidence="8">DNA-binding protein that binds to both single- and double-stranded DNA. Binds preferentially to UV-damaged DNA. May be involved in DNA-metabolic processes.</text>
</comment>
<evidence type="ECO:0000313" key="11">
    <source>
        <dbReference type="Proteomes" id="UP001497383"/>
    </source>
</evidence>
<feature type="region of interest" description="Disordered" evidence="9">
    <location>
        <begin position="146"/>
        <end position="177"/>
    </location>
</feature>
<organism evidence="10 11">
    <name type="scientific">Lodderomyces beijingensis</name>
    <dbReference type="NCBI Taxonomy" id="1775926"/>
    <lineage>
        <taxon>Eukaryota</taxon>
        <taxon>Fungi</taxon>
        <taxon>Dikarya</taxon>
        <taxon>Ascomycota</taxon>
        <taxon>Saccharomycotina</taxon>
        <taxon>Pichiomycetes</taxon>
        <taxon>Debaryomycetaceae</taxon>
        <taxon>Candida/Lodderomyces clade</taxon>
        <taxon>Lodderomyces</taxon>
    </lineage>
</organism>
<dbReference type="SUPFAM" id="SSF50978">
    <property type="entry name" value="WD40 repeat-like"/>
    <property type="match status" value="1"/>
</dbReference>
<evidence type="ECO:0000256" key="7">
    <source>
        <dbReference type="PROSITE-ProRule" id="PRU00221"/>
    </source>
</evidence>
<feature type="compositionally biased region" description="Acidic residues" evidence="9">
    <location>
        <begin position="154"/>
        <end position="163"/>
    </location>
</feature>
<accession>A0ABP0ZTZ0</accession>
<gene>
    <name evidence="10" type="ORF">LODBEIA_P58160</name>
</gene>
<proteinExistence type="inferred from homology"/>
<feature type="compositionally biased region" description="Basic and acidic residues" evidence="9">
    <location>
        <begin position="1"/>
        <end position="21"/>
    </location>
</feature>
<dbReference type="PROSITE" id="PS50082">
    <property type="entry name" value="WD_REPEATS_2"/>
    <property type="match status" value="1"/>
</dbReference>
<comment type="similarity">
    <text evidence="1 8">Belongs to the WD repeat DDB2/WDR76 family.</text>
</comment>
<keyword evidence="11" id="KW-1185">Reference proteome</keyword>
<feature type="repeat" description="WD" evidence="7">
    <location>
        <begin position="374"/>
        <end position="416"/>
    </location>
</feature>
<keyword evidence="3 7" id="KW-0853">WD repeat</keyword>
<dbReference type="PANTHER" id="PTHR14773">
    <property type="entry name" value="WD REPEAT-CONTAINING PROTEIN 76"/>
    <property type="match status" value="1"/>
</dbReference>
<dbReference type="PANTHER" id="PTHR14773:SF0">
    <property type="entry name" value="WD REPEAT-CONTAINING PROTEIN 76"/>
    <property type="match status" value="1"/>
</dbReference>
<dbReference type="InterPro" id="IPR015943">
    <property type="entry name" value="WD40/YVTN_repeat-like_dom_sf"/>
</dbReference>
<evidence type="ECO:0000256" key="3">
    <source>
        <dbReference type="ARBA" id="ARBA00022574"/>
    </source>
</evidence>
<evidence type="ECO:0000256" key="4">
    <source>
        <dbReference type="ARBA" id="ARBA00022737"/>
    </source>
</evidence>
<evidence type="ECO:0000256" key="1">
    <source>
        <dbReference type="ARBA" id="ARBA00005434"/>
    </source>
</evidence>
<feature type="compositionally biased region" description="Basic and acidic residues" evidence="9">
    <location>
        <begin position="92"/>
        <end position="110"/>
    </location>
</feature>
<evidence type="ECO:0000256" key="5">
    <source>
        <dbReference type="ARBA" id="ARBA00022763"/>
    </source>
</evidence>
<dbReference type="Pfam" id="PF00400">
    <property type="entry name" value="WD40"/>
    <property type="match status" value="1"/>
</dbReference>
<dbReference type="RefSeq" id="XP_066832754.1">
    <property type="nucleotide sequence ID" value="XM_066976190.1"/>
</dbReference>
<dbReference type="EMBL" id="OZ022412">
    <property type="protein sequence ID" value="CAK9442022.1"/>
    <property type="molecule type" value="Genomic_DNA"/>
</dbReference>
<protein>
    <recommendedName>
        <fullName evidence="2 8">DNA damage-binding protein CMR1</fullName>
    </recommendedName>
</protein>
<dbReference type="GeneID" id="92211012"/>
<feature type="region of interest" description="Disordered" evidence="9">
    <location>
        <begin position="1"/>
        <end position="110"/>
    </location>
</feature>
<evidence type="ECO:0000256" key="2">
    <source>
        <dbReference type="ARBA" id="ARBA00021132"/>
    </source>
</evidence>
<evidence type="ECO:0000256" key="9">
    <source>
        <dbReference type="SAM" id="MobiDB-lite"/>
    </source>
</evidence>
<reference evidence="10 11" key="1">
    <citation type="submission" date="2024-03" db="EMBL/GenBank/DDBJ databases">
        <authorList>
            <person name="Brejova B."/>
        </authorList>
    </citation>
    <scope>NUCLEOTIDE SEQUENCE [LARGE SCALE GENOMIC DNA]</scope>
    <source>
        <strain evidence="10 11">CBS 14171</strain>
    </source>
</reference>
<dbReference type="PROSITE" id="PS50294">
    <property type="entry name" value="WD_REPEATS_REGION"/>
    <property type="match status" value="1"/>
</dbReference>
<keyword evidence="4" id="KW-0677">Repeat</keyword>